<dbReference type="Proteomes" id="UP000658278">
    <property type="component" value="Unassembled WGS sequence"/>
</dbReference>
<feature type="transmembrane region" description="Helical" evidence="2">
    <location>
        <begin position="6"/>
        <end position="24"/>
    </location>
</feature>
<reference evidence="3" key="1">
    <citation type="submission" date="2021-01" db="EMBL/GenBank/DDBJ databases">
        <title>Modified the classification status of verrucomicrobia.</title>
        <authorList>
            <person name="Feng X."/>
        </authorList>
    </citation>
    <scope>NUCLEOTIDE SEQUENCE</scope>
    <source>
        <strain evidence="3">KCTC 22201</strain>
    </source>
</reference>
<evidence type="ECO:0000313" key="4">
    <source>
        <dbReference type="Proteomes" id="UP000658278"/>
    </source>
</evidence>
<evidence type="ECO:0000256" key="2">
    <source>
        <dbReference type="SAM" id="Phobius"/>
    </source>
</evidence>
<comment type="caution">
    <text evidence="3">The sequence shown here is derived from an EMBL/GenBank/DDBJ whole genome shotgun (WGS) entry which is preliminary data.</text>
</comment>
<gene>
    <name evidence="3" type="ORF">JIN81_10520</name>
</gene>
<name>A0A934RD02_9BACT</name>
<dbReference type="RefSeq" id="WP_200278919.1">
    <property type="nucleotide sequence ID" value="NZ_JAENII010000007.1"/>
</dbReference>
<organism evidence="3 4">
    <name type="scientific">Haloferula rosea</name>
    <dbReference type="NCBI Taxonomy" id="490093"/>
    <lineage>
        <taxon>Bacteria</taxon>
        <taxon>Pseudomonadati</taxon>
        <taxon>Verrucomicrobiota</taxon>
        <taxon>Verrucomicrobiia</taxon>
        <taxon>Verrucomicrobiales</taxon>
        <taxon>Verrucomicrobiaceae</taxon>
        <taxon>Haloferula</taxon>
    </lineage>
</organism>
<keyword evidence="4" id="KW-1185">Reference proteome</keyword>
<keyword evidence="2" id="KW-0472">Membrane</keyword>
<keyword evidence="2" id="KW-1133">Transmembrane helix</keyword>
<dbReference type="AlphaFoldDB" id="A0A934RD02"/>
<dbReference type="EMBL" id="JAENII010000007">
    <property type="protein sequence ID" value="MBK1827458.1"/>
    <property type="molecule type" value="Genomic_DNA"/>
</dbReference>
<accession>A0A934RD02</accession>
<protein>
    <submittedName>
        <fullName evidence="3">Uncharacterized protein</fullName>
    </submittedName>
</protein>
<feature type="region of interest" description="Disordered" evidence="1">
    <location>
        <begin position="57"/>
        <end position="92"/>
    </location>
</feature>
<evidence type="ECO:0000256" key="1">
    <source>
        <dbReference type="SAM" id="MobiDB-lite"/>
    </source>
</evidence>
<evidence type="ECO:0000313" key="3">
    <source>
        <dbReference type="EMBL" id="MBK1827458.1"/>
    </source>
</evidence>
<sequence>MSRIPPWIAIILSIAIIASVWILGTREMDFMTPPTEAKLEMARTRASQQLAKPSDLFAVPAGPVESPPPAEPPPKEAPDQPEPPPTIQVGDLERSPTLDAWKDEEDTPAASFIELASRLEANTQMAWARVAWERVIDHTPADEDELQAAIKGVLRTRLTPTAMDGDERPRLSLTLAAPRDRVEVTKRAAAGAAEELSKASSELIVFTSKVTPDAELNDELEVGLGIGETRLAMRIPAPGSPTDYADTILRATFRLISSQLAANEGLQPISQPIAGEKPAESLATRITRLGWQSFAAAFAPSE</sequence>
<keyword evidence="2" id="KW-0812">Transmembrane</keyword>
<proteinExistence type="predicted"/>